<evidence type="ECO:0000259" key="8">
    <source>
        <dbReference type="Pfam" id="PF02770"/>
    </source>
</evidence>
<keyword evidence="3 6" id="KW-0285">Flavoprotein</keyword>
<dbReference type="PANTHER" id="PTHR43292:SF3">
    <property type="entry name" value="ACYL-COA DEHYDROGENASE FADE29"/>
    <property type="match status" value="1"/>
</dbReference>
<feature type="domain" description="Acyl-CoA oxidase/dehydrogenase middle" evidence="8">
    <location>
        <begin position="128"/>
        <end position="220"/>
    </location>
</feature>
<comment type="caution">
    <text evidence="10">The sequence shown here is derived from an EMBL/GenBank/DDBJ whole genome shotgun (WGS) entry which is preliminary data.</text>
</comment>
<gene>
    <name evidence="10" type="ORF">MTR64_03510</name>
</gene>
<dbReference type="Gene3D" id="1.20.140.10">
    <property type="entry name" value="Butyryl-CoA Dehydrogenase, subunit A, domain 3"/>
    <property type="match status" value="1"/>
</dbReference>
<organism evidence="10 11">
    <name type="scientific">Novosphingobium album</name>
    <name type="common">ex Hu et al. 2023</name>
    <dbReference type="NCBI Taxonomy" id="2930093"/>
    <lineage>
        <taxon>Bacteria</taxon>
        <taxon>Pseudomonadati</taxon>
        <taxon>Pseudomonadota</taxon>
        <taxon>Alphaproteobacteria</taxon>
        <taxon>Sphingomonadales</taxon>
        <taxon>Sphingomonadaceae</taxon>
        <taxon>Novosphingobium</taxon>
    </lineage>
</organism>
<keyword evidence="11" id="KW-1185">Reference proteome</keyword>
<evidence type="ECO:0000256" key="1">
    <source>
        <dbReference type="ARBA" id="ARBA00001974"/>
    </source>
</evidence>
<dbReference type="InterPro" id="IPR013786">
    <property type="entry name" value="AcylCoA_DH/ox_N"/>
</dbReference>
<sequence>MQFEWTEEQDAFRHKIRDFLHANLPDGWEKFSEHGPASPALTAFAREFCVKLADAGILFPHWPRDMGGDGLGPWEQQILAEEMWIAGEPRGGQYMNVNWIGPTLDKYGTAEQKTRYLEPITKGQSLWCQGFSEPDAGSDLASLRTRAELKDGNYVINGQKIWTSYAGLADTCFLLTRTSEDKKRGITIILVPMDTPGITVRQIPSLIGEGDIHEVFFDDVTVPESARFGEEGQAWEIVAYSLRNERLGIPRFTLARAALDRAVSMLKDAGDFDGEYVRIEAARCAALCEAAGTANYAVVQRRVDGFAIGAESSSARYATVMAERAVCEFVIEFLPEALAGASPYLKMHHQRGIVAGVAAGSAEIQLNIIASEVLELPREPR</sequence>
<dbReference type="PANTHER" id="PTHR43292">
    <property type="entry name" value="ACYL-COA DEHYDROGENASE"/>
    <property type="match status" value="1"/>
</dbReference>
<dbReference type="InterPro" id="IPR046373">
    <property type="entry name" value="Acyl-CoA_Oxase/DH_mid-dom_sf"/>
</dbReference>
<dbReference type="Gene3D" id="1.10.540.10">
    <property type="entry name" value="Acyl-CoA dehydrogenase/oxidase, N-terminal domain"/>
    <property type="match status" value="1"/>
</dbReference>
<evidence type="ECO:0000256" key="5">
    <source>
        <dbReference type="ARBA" id="ARBA00023002"/>
    </source>
</evidence>
<dbReference type="InterPro" id="IPR009100">
    <property type="entry name" value="AcylCoA_DH/oxidase_NM_dom_sf"/>
</dbReference>
<dbReference type="Pfam" id="PF02771">
    <property type="entry name" value="Acyl-CoA_dh_N"/>
    <property type="match status" value="1"/>
</dbReference>
<dbReference type="InterPro" id="IPR037069">
    <property type="entry name" value="AcylCoA_DH/ox_N_sf"/>
</dbReference>
<dbReference type="SUPFAM" id="SSF56645">
    <property type="entry name" value="Acyl-CoA dehydrogenase NM domain-like"/>
    <property type="match status" value="1"/>
</dbReference>
<evidence type="ECO:0000313" key="11">
    <source>
        <dbReference type="Proteomes" id="UP001162880"/>
    </source>
</evidence>
<evidence type="ECO:0000256" key="4">
    <source>
        <dbReference type="ARBA" id="ARBA00022827"/>
    </source>
</evidence>
<proteinExistence type="inferred from homology"/>
<dbReference type="InterPro" id="IPR006091">
    <property type="entry name" value="Acyl-CoA_Oxase/DH_mid-dom"/>
</dbReference>
<feature type="domain" description="Acyl-CoA dehydrogenase/oxidase N-terminal" evidence="9">
    <location>
        <begin position="6"/>
        <end position="123"/>
    </location>
</feature>
<dbReference type="SUPFAM" id="SSF47203">
    <property type="entry name" value="Acyl-CoA dehydrogenase C-terminal domain-like"/>
    <property type="match status" value="1"/>
</dbReference>
<protein>
    <submittedName>
        <fullName evidence="10">Acyl-CoA dehydrogenase family protein</fullName>
    </submittedName>
</protein>
<evidence type="ECO:0000313" key="10">
    <source>
        <dbReference type="EMBL" id="MCJ2177614.1"/>
    </source>
</evidence>
<dbReference type="InterPro" id="IPR036250">
    <property type="entry name" value="AcylCo_DH-like_C"/>
</dbReference>
<accession>A0ABT0AYJ5</accession>
<evidence type="ECO:0000259" key="7">
    <source>
        <dbReference type="Pfam" id="PF00441"/>
    </source>
</evidence>
<dbReference type="InterPro" id="IPR052161">
    <property type="entry name" value="Mycobact_Acyl-CoA_DH"/>
</dbReference>
<dbReference type="Proteomes" id="UP001162880">
    <property type="component" value="Unassembled WGS sequence"/>
</dbReference>
<dbReference type="Pfam" id="PF02770">
    <property type="entry name" value="Acyl-CoA_dh_M"/>
    <property type="match status" value="1"/>
</dbReference>
<dbReference type="RefSeq" id="WP_243990837.1">
    <property type="nucleotide sequence ID" value="NZ_JALHLE010000004.1"/>
</dbReference>
<evidence type="ECO:0000256" key="2">
    <source>
        <dbReference type="ARBA" id="ARBA00009347"/>
    </source>
</evidence>
<comment type="cofactor">
    <cofactor evidence="1 6">
        <name>FAD</name>
        <dbReference type="ChEBI" id="CHEBI:57692"/>
    </cofactor>
</comment>
<dbReference type="Pfam" id="PF00441">
    <property type="entry name" value="Acyl-CoA_dh_1"/>
    <property type="match status" value="1"/>
</dbReference>
<evidence type="ECO:0000256" key="3">
    <source>
        <dbReference type="ARBA" id="ARBA00022630"/>
    </source>
</evidence>
<keyword evidence="4 6" id="KW-0274">FAD</keyword>
<evidence type="ECO:0000256" key="6">
    <source>
        <dbReference type="RuleBase" id="RU362125"/>
    </source>
</evidence>
<dbReference type="InterPro" id="IPR009075">
    <property type="entry name" value="AcylCo_DH/oxidase_C"/>
</dbReference>
<dbReference type="EMBL" id="JALHLE010000004">
    <property type="protein sequence ID" value="MCJ2177614.1"/>
    <property type="molecule type" value="Genomic_DNA"/>
</dbReference>
<keyword evidence="5 6" id="KW-0560">Oxidoreductase</keyword>
<name>A0ABT0AYJ5_9SPHN</name>
<feature type="domain" description="Acyl-CoA dehydrogenase/oxidase C-terminal" evidence="7">
    <location>
        <begin position="235"/>
        <end position="373"/>
    </location>
</feature>
<comment type="similarity">
    <text evidence="2 6">Belongs to the acyl-CoA dehydrogenase family.</text>
</comment>
<evidence type="ECO:0000259" key="9">
    <source>
        <dbReference type="Pfam" id="PF02771"/>
    </source>
</evidence>
<reference evidence="10" key="1">
    <citation type="submission" date="2022-03" db="EMBL/GenBank/DDBJ databases">
        <title>Identification of a novel bacterium isolated from mangrove sediments.</title>
        <authorList>
            <person name="Pan X."/>
        </authorList>
    </citation>
    <scope>NUCLEOTIDE SEQUENCE</scope>
    <source>
        <strain evidence="10">B2580</strain>
    </source>
</reference>
<dbReference type="Gene3D" id="2.40.110.10">
    <property type="entry name" value="Butyryl-CoA Dehydrogenase, subunit A, domain 2"/>
    <property type="match status" value="1"/>
</dbReference>